<name>A0A5C8ZRU2_9GAMM</name>
<dbReference type="EMBL" id="VRZA01000008">
    <property type="protein sequence ID" value="TXS90227.1"/>
    <property type="molecule type" value="Genomic_DNA"/>
</dbReference>
<proteinExistence type="predicted"/>
<gene>
    <name evidence="3" type="ORF">FV139_18360</name>
</gene>
<dbReference type="Gene3D" id="3.30.1450.10">
    <property type="match status" value="1"/>
</dbReference>
<dbReference type="Proteomes" id="UP000321039">
    <property type="component" value="Unassembled WGS sequence"/>
</dbReference>
<dbReference type="InterPro" id="IPR037873">
    <property type="entry name" value="BamE-like"/>
</dbReference>
<dbReference type="InterPro" id="IPR021534">
    <property type="entry name" value="DUF3192"/>
</dbReference>
<feature type="signal peptide" evidence="2">
    <location>
        <begin position="1"/>
        <end position="23"/>
    </location>
</feature>
<dbReference type="RefSeq" id="WP_148069942.1">
    <property type="nucleotide sequence ID" value="NZ_VRZA01000008.1"/>
</dbReference>
<evidence type="ECO:0000313" key="4">
    <source>
        <dbReference type="Proteomes" id="UP000321039"/>
    </source>
</evidence>
<dbReference type="Pfam" id="PF11399">
    <property type="entry name" value="DUF3192"/>
    <property type="match status" value="1"/>
</dbReference>
<keyword evidence="1 2" id="KW-0732">Signal</keyword>
<comment type="caution">
    <text evidence="3">The sequence shown here is derived from an EMBL/GenBank/DDBJ whole genome shotgun (WGS) entry which is preliminary data.</text>
</comment>
<reference evidence="3 4" key="1">
    <citation type="submission" date="2019-08" db="EMBL/GenBank/DDBJ databases">
        <title>Parahaliea maris sp. nov., isolated from the surface seawater.</title>
        <authorList>
            <person name="Liu Y."/>
        </authorList>
    </citation>
    <scope>NUCLEOTIDE SEQUENCE [LARGE SCALE GENOMIC DNA]</scope>
    <source>
        <strain evidence="3 4">HSLHS9</strain>
    </source>
</reference>
<accession>A0A5C8ZRU2</accession>
<evidence type="ECO:0000256" key="1">
    <source>
        <dbReference type="ARBA" id="ARBA00022729"/>
    </source>
</evidence>
<keyword evidence="4" id="KW-1185">Reference proteome</keyword>
<dbReference type="AlphaFoldDB" id="A0A5C8ZRU2"/>
<sequence length="118" mass="13214">MISLAQYMVVVLLMLSAAGCVVIKTDGAGDDWQEEQRSNRETISGLQIGMSQEEVRQRLGTPADSEALSRDGEEIRVLFYRTHWRKSDGETTRDETTPLVFRGGELVGWGESVYMSAR</sequence>
<feature type="chain" id="PRO_5022846531" evidence="2">
    <location>
        <begin position="24"/>
        <end position="118"/>
    </location>
</feature>
<organism evidence="3 4">
    <name type="scientific">Parahaliea maris</name>
    <dbReference type="NCBI Taxonomy" id="2716870"/>
    <lineage>
        <taxon>Bacteria</taxon>
        <taxon>Pseudomonadati</taxon>
        <taxon>Pseudomonadota</taxon>
        <taxon>Gammaproteobacteria</taxon>
        <taxon>Cellvibrionales</taxon>
        <taxon>Halieaceae</taxon>
        <taxon>Parahaliea</taxon>
    </lineage>
</organism>
<evidence type="ECO:0000256" key="2">
    <source>
        <dbReference type="SAM" id="SignalP"/>
    </source>
</evidence>
<evidence type="ECO:0000313" key="3">
    <source>
        <dbReference type="EMBL" id="TXS90227.1"/>
    </source>
</evidence>
<protein>
    <submittedName>
        <fullName evidence="3">DUF3192 domain-containing protein</fullName>
    </submittedName>
</protein>